<keyword evidence="3" id="KW-1185">Reference proteome</keyword>
<name>A0ABV0EEY6_9BURK</name>
<gene>
    <name evidence="2" type="ORF">V6E02_05090</name>
</gene>
<dbReference type="Proteomes" id="UP001482231">
    <property type="component" value="Unassembled WGS sequence"/>
</dbReference>
<dbReference type="InterPro" id="IPR036249">
    <property type="entry name" value="Thioredoxin-like_sf"/>
</dbReference>
<dbReference type="EMBL" id="JBAJEX010000003">
    <property type="protein sequence ID" value="MEO1766580.1"/>
    <property type="molecule type" value="Genomic_DNA"/>
</dbReference>
<sequence>MPENLHPPAALLVTLPGCPHCPGMKRLLEKLLDEGLLATLEVVDAASQPERAQALGVRSVPWLALGALRFEGQMTPAELRQWAQLAAQPDQGLRPYFFEMLKSGRRDRVEALIREDPARAAVLAALVTDPKASMAVRLGIGAVLEEFQGTTFTQAMAAPLIAALPTAQPRDRADIAHFLSLIGGPEARAALTSLLDDPDPEVREIAREAVRHA</sequence>
<dbReference type="Gene3D" id="1.25.10.10">
    <property type="entry name" value="Leucine-rich Repeat Variant"/>
    <property type="match status" value="1"/>
</dbReference>
<comment type="caution">
    <text evidence="2">The sequence shown here is derived from an EMBL/GenBank/DDBJ whole genome shotgun (WGS) entry which is preliminary data.</text>
</comment>
<evidence type="ECO:0000313" key="3">
    <source>
        <dbReference type="Proteomes" id="UP001482231"/>
    </source>
</evidence>
<dbReference type="SUPFAM" id="SSF52833">
    <property type="entry name" value="Thioredoxin-like"/>
    <property type="match status" value="1"/>
</dbReference>
<evidence type="ECO:0000313" key="2">
    <source>
        <dbReference type="EMBL" id="MEO1766580.1"/>
    </source>
</evidence>
<dbReference type="CDD" id="cd02947">
    <property type="entry name" value="TRX_family"/>
    <property type="match status" value="1"/>
</dbReference>
<protein>
    <submittedName>
        <fullName evidence="2">Thioredoxin family protein</fullName>
    </submittedName>
</protein>
<dbReference type="InterPro" id="IPR012336">
    <property type="entry name" value="Thioredoxin-like_fold"/>
</dbReference>
<dbReference type="SUPFAM" id="SSF48371">
    <property type="entry name" value="ARM repeat"/>
    <property type="match status" value="1"/>
</dbReference>
<organism evidence="2 3">
    <name type="scientific">Thiobacter aerophilum</name>
    <dbReference type="NCBI Taxonomy" id="3121275"/>
    <lineage>
        <taxon>Bacteria</taxon>
        <taxon>Pseudomonadati</taxon>
        <taxon>Pseudomonadota</taxon>
        <taxon>Betaproteobacteria</taxon>
        <taxon>Burkholderiales</taxon>
        <taxon>Thiobacteraceae</taxon>
        <taxon>Thiobacter</taxon>
    </lineage>
</organism>
<feature type="domain" description="Thioredoxin-like fold" evidence="1">
    <location>
        <begin position="14"/>
        <end position="83"/>
    </location>
</feature>
<dbReference type="InterPro" id="IPR011989">
    <property type="entry name" value="ARM-like"/>
</dbReference>
<dbReference type="RefSeq" id="WP_347307691.1">
    <property type="nucleotide sequence ID" value="NZ_JBAJEX010000003.1"/>
</dbReference>
<accession>A0ABV0EEY6</accession>
<dbReference type="InterPro" id="IPR016024">
    <property type="entry name" value="ARM-type_fold"/>
</dbReference>
<reference evidence="2 3" key="1">
    <citation type="submission" date="2024-02" db="EMBL/GenBank/DDBJ databases">
        <title>New thermophilic sulfur-oxidizing bacteria from a hot springs of the Uzon caldera (Kamchatka, Russia).</title>
        <authorList>
            <person name="Dukat A.M."/>
            <person name="Elcheninov A.G."/>
            <person name="Frolov E.N."/>
        </authorList>
    </citation>
    <scope>NUCLEOTIDE SEQUENCE [LARGE SCALE GENOMIC DNA]</scope>
    <source>
        <strain evidence="2 3">AK1</strain>
    </source>
</reference>
<dbReference type="Pfam" id="PF13192">
    <property type="entry name" value="Thioredoxin_3"/>
    <property type="match status" value="1"/>
</dbReference>
<dbReference type="Gene3D" id="3.40.30.10">
    <property type="entry name" value="Glutaredoxin"/>
    <property type="match status" value="1"/>
</dbReference>
<evidence type="ECO:0000259" key="1">
    <source>
        <dbReference type="Pfam" id="PF13192"/>
    </source>
</evidence>
<proteinExistence type="predicted"/>
<dbReference type="Pfam" id="PF13646">
    <property type="entry name" value="HEAT_2"/>
    <property type="match status" value="1"/>
</dbReference>